<sequence length="67" mass="7521">MDRFSVGHERGDILDRLHVSPLMNRRVPLRAAGPGFDVDTLNVTSLTGILVVQVDNLYPYNWSPLSK</sequence>
<reference evidence="2" key="1">
    <citation type="submission" date="2017-02" db="UniProtKB">
        <authorList>
            <consortium name="WormBaseParasite"/>
        </authorList>
    </citation>
    <scope>IDENTIFICATION</scope>
</reference>
<dbReference type="AlphaFoldDB" id="A0A0M3HJG8"/>
<accession>A0A0M3HJG8</accession>
<evidence type="ECO:0000313" key="1">
    <source>
        <dbReference type="Proteomes" id="UP000036681"/>
    </source>
</evidence>
<keyword evidence="1" id="KW-1185">Reference proteome</keyword>
<protein>
    <submittedName>
        <fullName evidence="2">Uncharacterized protein</fullName>
    </submittedName>
</protein>
<name>A0A0M3HJG8_ASCLU</name>
<dbReference type="Proteomes" id="UP000036681">
    <property type="component" value="Unplaced"/>
</dbReference>
<dbReference type="WBParaSite" id="ALUE_0000166301-mRNA-1">
    <property type="protein sequence ID" value="ALUE_0000166301-mRNA-1"/>
    <property type="gene ID" value="ALUE_0000166301"/>
</dbReference>
<evidence type="ECO:0000313" key="2">
    <source>
        <dbReference type="WBParaSite" id="ALUE_0000166301-mRNA-1"/>
    </source>
</evidence>
<organism evidence="1 2">
    <name type="scientific">Ascaris lumbricoides</name>
    <name type="common">Giant roundworm</name>
    <dbReference type="NCBI Taxonomy" id="6252"/>
    <lineage>
        <taxon>Eukaryota</taxon>
        <taxon>Metazoa</taxon>
        <taxon>Ecdysozoa</taxon>
        <taxon>Nematoda</taxon>
        <taxon>Chromadorea</taxon>
        <taxon>Rhabditida</taxon>
        <taxon>Spirurina</taxon>
        <taxon>Ascaridomorpha</taxon>
        <taxon>Ascaridoidea</taxon>
        <taxon>Ascarididae</taxon>
        <taxon>Ascaris</taxon>
    </lineage>
</organism>
<proteinExistence type="predicted"/>